<dbReference type="GO" id="GO:0080120">
    <property type="term" value="P:CAAX-box protein maturation"/>
    <property type="evidence" value="ECO:0007669"/>
    <property type="project" value="UniProtKB-ARBA"/>
</dbReference>
<feature type="transmembrane region" description="Helical" evidence="1">
    <location>
        <begin position="185"/>
        <end position="205"/>
    </location>
</feature>
<accession>A0AAE3NUJ9</accession>
<evidence type="ECO:0000313" key="4">
    <source>
        <dbReference type="Proteomes" id="UP001220964"/>
    </source>
</evidence>
<feature type="transmembrane region" description="Helical" evidence="1">
    <location>
        <begin position="12"/>
        <end position="30"/>
    </location>
</feature>
<dbReference type="RefSeq" id="WP_275568684.1">
    <property type="nucleotide sequence ID" value="NZ_JARGYC010000054.1"/>
</dbReference>
<evidence type="ECO:0000256" key="1">
    <source>
        <dbReference type="SAM" id="Phobius"/>
    </source>
</evidence>
<sequence>MQILTLIPEAGTYGVAILAALSLGSFNIAAHIAARWGGDATAALPSVCVAVNAAIIAFGALIVPAGALFPPDAVRSAVALGAGAAAGWAAFRLDLALGRRWRQRPAPRRAPAAEEPRIRAIRARPLPTRGGRAAVARRGGSVTRFGEAGRGARFRLWHLIVLAAEEEVIFRGFLVTLALSLPHPALNVAALIVTTAAFCVSHLTYGWRHAAGKVPLAVLALGLVLATGTVLGAVAVHVVFNLLVFRSNGFAIRMPQPAAVRR</sequence>
<evidence type="ECO:0000313" key="3">
    <source>
        <dbReference type="EMBL" id="MDF0602556.1"/>
    </source>
</evidence>
<keyword evidence="1" id="KW-0472">Membrane</keyword>
<proteinExistence type="predicted"/>
<gene>
    <name evidence="3" type="ORF">P1J78_17595</name>
</gene>
<feature type="transmembrane region" description="Helical" evidence="1">
    <location>
        <begin position="217"/>
        <end position="240"/>
    </location>
</feature>
<feature type="domain" description="CAAX prenyl protease 2/Lysostaphin resistance protein A-like" evidence="2">
    <location>
        <begin position="158"/>
        <end position="243"/>
    </location>
</feature>
<dbReference type="GO" id="GO:0008237">
    <property type="term" value="F:metallopeptidase activity"/>
    <property type="evidence" value="ECO:0007669"/>
    <property type="project" value="UniProtKB-KW"/>
</dbReference>
<dbReference type="EMBL" id="JARGYC010000054">
    <property type="protein sequence ID" value="MDF0602556.1"/>
    <property type="molecule type" value="Genomic_DNA"/>
</dbReference>
<keyword evidence="3" id="KW-0482">Metalloprotease</keyword>
<dbReference type="Proteomes" id="UP001220964">
    <property type="component" value="Unassembled WGS sequence"/>
</dbReference>
<keyword evidence="3" id="KW-0378">Hydrolase</keyword>
<feature type="transmembrane region" description="Helical" evidence="1">
    <location>
        <begin position="73"/>
        <end position="95"/>
    </location>
</feature>
<reference evidence="3" key="1">
    <citation type="submission" date="2023-03" db="EMBL/GenBank/DDBJ databases">
        <title>Multiphase analysis and comparison of six strains from genera Psychromarinibacter, Lutimaribacter, and Maritimibacter, including a novel species: Psychromarinibacter sediminicola sp. nov.</title>
        <authorList>
            <person name="Wang Y.-H."/>
            <person name="Ye M.-Q."/>
            <person name="Du Z.-J."/>
        </authorList>
    </citation>
    <scope>NUCLEOTIDE SEQUENCE</scope>
    <source>
        <strain evidence="3">C21-152</strain>
    </source>
</reference>
<keyword evidence="1" id="KW-1133">Transmembrane helix</keyword>
<keyword evidence="3" id="KW-0645">Protease</keyword>
<name>A0AAE3NUJ9_9RHOB</name>
<evidence type="ECO:0000259" key="2">
    <source>
        <dbReference type="Pfam" id="PF02517"/>
    </source>
</evidence>
<dbReference type="Pfam" id="PF02517">
    <property type="entry name" value="Rce1-like"/>
    <property type="match status" value="1"/>
</dbReference>
<dbReference type="InterPro" id="IPR003675">
    <property type="entry name" value="Rce1/LyrA-like_dom"/>
</dbReference>
<protein>
    <submittedName>
        <fullName evidence="3">CPBP family intramembrane metalloprotease</fullName>
    </submittedName>
</protein>
<organism evidence="3 4">
    <name type="scientific">Psychromarinibacter sediminicola</name>
    <dbReference type="NCBI Taxonomy" id="3033385"/>
    <lineage>
        <taxon>Bacteria</taxon>
        <taxon>Pseudomonadati</taxon>
        <taxon>Pseudomonadota</taxon>
        <taxon>Alphaproteobacteria</taxon>
        <taxon>Rhodobacterales</taxon>
        <taxon>Paracoccaceae</taxon>
        <taxon>Psychromarinibacter</taxon>
    </lineage>
</organism>
<dbReference type="GO" id="GO:0004175">
    <property type="term" value="F:endopeptidase activity"/>
    <property type="evidence" value="ECO:0007669"/>
    <property type="project" value="UniProtKB-ARBA"/>
</dbReference>
<comment type="caution">
    <text evidence="3">The sequence shown here is derived from an EMBL/GenBank/DDBJ whole genome shotgun (WGS) entry which is preliminary data.</text>
</comment>
<keyword evidence="4" id="KW-1185">Reference proteome</keyword>
<feature type="transmembrane region" description="Helical" evidence="1">
    <location>
        <begin position="42"/>
        <end position="67"/>
    </location>
</feature>
<dbReference type="AlphaFoldDB" id="A0AAE3NUJ9"/>
<keyword evidence="1" id="KW-0812">Transmembrane</keyword>